<dbReference type="NCBIfam" id="NF001389">
    <property type="entry name" value="PRK00281.1-2"/>
    <property type="match status" value="1"/>
</dbReference>
<feature type="transmembrane region" description="Helical" evidence="14">
    <location>
        <begin position="244"/>
        <end position="264"/>
    </location>
</feature>
<keyword evidence="6 14" id="KW-0812">Transmembrane</keyword>
<dbReference type="RefSeq" id="WP_110389742.1">
    <property type="nucleotide sequence ID" value="NZ_DAIPEO010000005.1"/>
</dbReference>
<dbReference type="GO" id="GO:0046677">
    <property type="term" value="P:response to antibiotic"/>
    <property type="evidence" value="ECO:0007669"/>
    <property type="project" value="UniProtKB-UniRule"/>
</dbReference>
<dbReference type="EC" id="3.6.1.27" evidence="3 14"/>
<dbReference type="GO" id="GO:0071555">
    <property type="term" value="P:cell wall organization"/>
    <property type="evidence" value="ECO:0007669"/>
    <property type="project" value="UniProtKB-KW"/>
</dbReference>
<dbReference type="InterPro" id="IPR003824">
    <property type="entry name" value="UppP"/>
</dbReference>
<comment type="subcellular location">
    <subcellularLocation>
        <location evidence="1 14">Cell membrane</location>
        <topology evidence="1 14">Multi-pass membrane protein</topology>
    </subcellularLocation>
</comment>
<evidence type="ECO:0000256" key="8">
    <source>
        <dbReference type="ARBA" id="ARBA00022989"/>
    </source>
</evidence>
<comment type="catalytic activity">
    <reaction evidence="13 14">
        <text>di-trans,octa-cis-undecaprenyl diphosphate + H2O = di-trans,octa-cis-undecaprenyl phosphate + phosphate + H(+)</text>
        <dbReference type="Rhea" id="RHEA:28094"/>
        <dbReference type="ChEBI" id="CHEBI:15377"/>
        <dbReference type="ChEBI" id="CHEBI:15378"/>
        <dbReference type="ChEBI" id="CHEBI:43474"/>
        <dbReference type="ChEBI" id="CHEBI:58405"/>
        <dbReference type="ChEBI" id="CHEBI:60392"/>
        <dbReference type="EC" id="3.6.1.27"/>
    </reaction>
</comment>
<dbReference type="GO" id="GO:0008360">
    <property type="term" value="P:regulation of cell shape"/>
    <property type="evidence" value="ECO:0007669"/>
    <property type="project" value="UniProtKB-KW"/>
</dbReference>
<keyword evidence="5 14" id="KW-1003">Cell membrane</keyword>
<evidence type="ECO:0000256" key="1">
    <source>
        <dbReference type="ARBA" id="ARBA00004651"/>
    </source>
</evidence>
<keyword evidence="16" id="KW-1185">Reference proteome</keyword>
<evidence type="ECO:0000256" key="2">
    <source>
        <dbReference type="ARBA" id="ARBA00010621"/>
    </source>
</evidence>
<evidence type="ECO:0000313" key="16">
    <source>
        <dbReference type="Proteomes" id="UP000247555"/>
    </source>
</evidence>
<evidence type="ECO:0000256" key="7">
    <source>
        <dbReference type="ARBA" id="ARBA00022801"/>
    </source>
</evidence>
<organism evidence="15 16">
    <name type="scientific">Rivihabitans pingtungensis</name>
    <dbReference type="NCBI Taxonomy" id="1054498"/>
    <lineage>
        <taxon>Bacteria</taxon>
        <taxon>Pseudomonadati</taxon>
        <taxon>Pseudomonadota</taxon>
        <taxon>Betaproteobacteria</taxon>
        <taxon>Neisseriales</taxon>
        <taxon>Aquaspirillaceae</taxon>
        <taxon>Rivihabitans</taxon>
    </lineage>
</organism>
<dbReference type="GO" id="GO:0009252">
    <property type="term" value="P:peptidoglycan biosynthetic process"/>
    <property type="evidence" value="ECO:0007669"/>
    <property type="project" value="UniProtKB-KW"/>
</dbReference>
<feature type="transmembrane region" description="Helical" evidence="14">
    <location>
        <begin position="108"/>
        <end position="129"/>
    </location>
</feature>
<reference evidence="15 16" key="1">
    <citation type="submission" date="2018-05" db="EMBL/GenBank/DDBJ databases">
        <title>Genomic Encyclopedia of Type Strains, Phase IV (KMG-IV): sequencing the most valuable type-strain genomes for metagenomic binning, comparative biology and taxonomic classification.</title>
        <authorList>
            <person name="Goeker M."/>
        </authorList>
    </citation>
    <scope>NUCLEOTIDE SEQUENCE [LARGE SCALE GENOMIC DNA]</scope>
    <source>
        <strain evidence="15 16">DSM 29661</strain>
    </source>
</reference>
<name>A0A318KYH6_9NEIS</name>
<keyword evidence="8 14" id="KW-1133">Transmembrane helix</keyword>
<feature type="transmembrane region" description="Helical" evidence="14">
    <location>
        <begin position="187"/>
        <end position="205"/>
    </location>
</feature>
<feature type="transmembrane region" description="Helical" evidence="14">
    <location>
        <begin position="79"/>
        <end position="102"/>
    </location>
</feature>
<evidence type="ECO:0000256" key="9">
    <source>
        <dbReference type="ARBA" id="ARBA00023136"/>
    </source>
</evidence>
<dbReference type="HAMAP" id="MF_01006">
    <property type="entry name" value="Undec_diphosphatase"/>
    <property type="match status" value="1"/>
</dbReference>
<comment type="function">
    <text evidence="14">Catalyzes the dephosphorylation of undecaprenyl diphosphate (UPP). Confers resistance to bacitracin.</text>
</comment>
<keyword evidence="14" id="KW-0133">Cell shape</keyword>
<dbReference type="PANTHER" id="PTHR30622">
    <property type="entry name" value="UNDECAPRENYL-DIPHOSPHATASE"/>
    <property type="match status" value="1"/>
</dbReference>
<evidence type="ECO:0000256" key="10">
    <source>
        <dbReference type="ARBA" id="ARBA00023251"/>
    </source>
</evidence>
<accession>A0A318KYH6</accession>
<feature type="transmembrane region" description="Helical" evidence="14">
    <location>
        <begin position="49"/>
        <end position="67"/>
    </location>
</feature>
<dbReference type="Proteomes" id="UP000247555">
    <property type="component" value="Unassembled WGS sequence"/>
</dbReference>
<dbReference type="AlphaFoldDB" id="A0A318KYH6"/>
<keyword evidence="10 14" id="KW-0046">Antibiotic resistance</keyword>
<evidence type="ECO:0000256" key="3">
    <source>
        <dbReference type="ARBA" id="ARBA00012374"/>
    </source>
</evidence>
<gene>
    <name evidence="14" type="primary">uppP</name>
    <name evidence="15" type="ORF">DFR34_10337</name>
</gene>
<feature type="transmembrane region" description="Helical" evidence="14">
    <location>
        <begin position="217"/>
        <end position="238"/>
    </location>
</feature>
<dbReference type="GO" id="GO:0050380">
    <property type="term" value="F:undecaprenyl-diphosphatase activity"/>
    <property type="evidence" value="ECO:0007669"/>
    <property type="project" value="UniProtKB-UniRule"/>
</dbReference>
<keyword evidence="7 14" id="KW-0378">Hydrolase</keyword>
<keyword evidence="9 14" id="KW-0472">Membrane</keyword>
<sequence length="273" mass="29817">MDILLLCKALIMGIVEGITEFFPISSTGHLILAGDLINFDDGKGKVFEVVIQLGAILAVCWEYRARIAALASGVRRDPVALRFVVGLGLAFLPAAVIGVLTIKTIKFYLFNAVSVAVALVVGGLVILWVESRPQKPRITRVDDMRLRDALKVGFAQVLSLIPGVSRSGSTIIGGMLFGLDRKVATEFSFFLAIPIMFAATAYDVLKHWQAFSMADVPVFGVGFVAAFLSAFLAVRGLLRFVATHTFVVFAWYRIVFGLLILLTWKMGWVSWTA</sequence>
<evidence type="ECO:0000256" key="4">
    <source>
        <dbReference type="ARBA" id="ARBA00021581"/>
    </source>
</evidence>
<dbReference type="NCBIfam" id="NF001390">
    <property type="entry name" value="PRK00281.1-4"/>
    <property type="match status" value="1"/>
</dbReference>
<dbReference type="GO" id="GO:0005886">
    <property type="term" value="C:plasma membrane"/>
    <property type="evidence" value="ECO:0007669"/>
    <property type="project" value="UniProtKB-SubCell"/>
</dbReference>
<evidence type="ECO:0000313" key="15">
    <source>
        <dbReference type="EMBL" id="PXX80696.1"/>
    </source>
</evidence>
<dbReference type="OrthoDB" id="9808289at2"/>
<keyword evidence="14" id="KW-0573">Peptidoglycan synthesis</keyword>
<evidence type="ECO:0000256" key="14">
    <source>
        <dbReference type="HAMAP-Rule" id="MF_01006"/>
    </source>
</evidence>
<evidence type="ECO:0000256" key="12">
    <source>
        <dbReference type="ARBA" id="ARBA00032932"/>
    </source>
</evidence>
<evidence type="ECO:0000256" key="13">
    <source>
        <dbReference type="ARBA" id="ARBA00047594"/>
    </source>
</evidence>
<dbReference type="EMBL" id="QJKI01000003">
    <property type="protein sequence ID" value="PXX80696.1"/>
    <property type="molecule type" value="Genomic_DNA"/>
</dbReference>
<evidence type="ECO:0000256" key="6">
    <source>
        <dbReference type="ARBA" id="ARBA00022692"/>
    </source>
</evidence>
<protein>
    <recommendedName>
        <fullName evidence="4 14">Undecaprenyl-diphosphatase</fullName>
        <ecNumber evidence="3 14">3.6.1.27</ecNumber>
    </recommendedName>
    <alternativeName>
        <fullName evidence="12 14">Bacitracin resistance protein</fullName>
    </alternativeName>
    <alternativeName>
        <fullName evidence="11 14">Undecaprenyl pyrophosphate phosphatase</fullName>
    </alternativeName>
</protein>
<dbReference type="NCBIfam" id="TIGR00753">
    <property type="entry name" value="undec_PP_bacA"/>
    <property type="match status" value="1"/>
</dbReference>
<comment type="caution">
    <text evidence="15">The sequence shown here is derived from an EMBL/GenBank/DDBJ whole genome shotgun (WGS) entry which is preliminary data.</text>
</comment>
<comment type="miscellaneous">
    <text evidence="14">Bacitracin is thought to be involved in the inhibition of peptidoglycan synthesis by sequestering undecaprenyl diphosphate, thereby reducing the pool of lipid carrier available.</text>
</comment>
<dbReference type="Pfam" id="PF02673">
    <property type="entry name" value="BacA"/>
    <property type="match status" value="1"/>
</dbReference>
<comment type="similarity">
    <text evidence="2 14">Belongs to the UppP family.</text>
</comment>
<evidence type="ECO:0000256" key="5">
    <source>
        <dbReference type="ARBA" id="ARBA00022475"/>
    </source>
</evidence>
<dbReference type="PANTHER" id="PTHR30622:SF3">
    <property type="entry name" value="UNDECAPRENYL-DIPHOSPHATASE"/>
    <property type="match status" value="1"/>
</dbReference>
<keyword evidence="14" id="KW-0961">Cell wall biogenesis/degradation</keyword>
<proteinExistence type="inferred from homology"/>
<evidence type="ECO:0000256" key="11">
    <source>
        <dbReference type="ARBA" id="ARBA00032707"/>
    </source>
</evidence>